<evidence type="ECO:0000256" key="1">
    <source>
        <dbReference type="ARBA" id="ARBA00004123"/>
    </source>
</evidence>
<dbReference type="InterPro" id="IPR013083">
    <property type="entry name" value="Znf_RING/FYVE/PHD"/>
</dbReference>
<evidence type="ECO:0000256" key="9">
    <source>
        <dbReference type="PIRSR" id="PIRSR628651-51"/>
    </source>
</evidence>
<evidence type="ECO:0000256" key="11">
    <source>
        <dbReference type="SAM" id="MobiDB-lite"/>
    </source>
</evidence>
<dbReference type="Pfam" id="PF00628">
    <property type="entry name" value="PHD"/>
    <property type="match status" value="1"/>
</dbReference>
<keyword evidence="6" id="KW-0156">Chromatin regulator</keyword>
<dbReference type="GO" id="GO:0000785">
    <property type="term" value="C:chromatin"/>
    <property type="evidence" value="ECO:0007669"/>
    <property type="project" value="UniProtKB-ARBA"/>
</dbReference>
<comment type="caution">
    <text evidence="13">The sequence shown here is derived from an EMBL/GenBank/DDBJ whole genome shotgun (WGS) entry which is preliminary data.</text>
</comment>
<feature type="compositionally biased region" description="Polar residues" evidence="11">
    <location>
        <begin position="146"/>
        <end position="168"/>
    </location>
</feature>
<comment type="subcellular location">
    <subcellularLocation>
        <location evidence="1">Nucleus</location>
    </subcellularLocation>
</comment>
<evidence type="ECO:0000256" key="3">
    <source>
        <dbReference type="ARBA" id="ARBA00022723"/>
    </source>
</evidence>
<dbReference type="SMART" id="SM00249">
    <property type="entry name" value="PHD"/>
    <property type="match status" value="1"/>
</dbReference>
<dbReference type="GO" id="GO:0005634">
    <property type="term" value="C:nucleus"/>
    <property type="evidence" value="ECO:0007669"/>
    <property type="project" value="UniProtKB-SubCell"/>
</dbReference>
<feature type="binding site" evidence="9">
    <location>
        <position position="242"/>
    </location>
    <ligand>
        <name>Zn(2+)</name>
        <dbReference type="ChEBI" id="CHEBI:29105"/>
        <label>1</label>
    </ligand>
</feature>
<evidence type="ECO:0000259" key="12">
    <source>
        <dbReference type="PROSITE" id="PS50016"/>
    </source>
</evidence>
<dbReference type="InterPro" id="IPR028651">
    <property type="entry name" value="ING_fam"/>
</dbReference>
<feature type="site" description="Histone H3K4me3 binding" evidence="8">
    <location>
        <position position="239"/>
    </location>
</feature>
<dbReference type="SUPFAM" id="SSF57903">
    <property type="entry name" value="FYVE/PHD zinc finger"/>
    <property type="match status" value="1"/>
</dbReference>
<comment type="similarity">
    <text evidence="2">Belongs to the ING family.</text>
</comment>
<feature type="site" description="Histone H3K4me3 binding" evidence="8">
    <location>
        <position position="262"/>
    </location>
</feature>
<feature type="compositionally biased region" description="Basic and acidic residues" evidence="11">
    <location>
        <begin position="104"/>
        <end position="116"/>
    </location>
</feature>
<feature type="binding site" evidence="9">
    <location>
        <position position="267"/>
    </location>
    <ligand>
        <name>Zn(2+)</name>
        <dbReference type="ChEBI" id="CHEBI:29105"/>
        <label>1</label>
    </ligand>
</feature>
<feature type="compositionally biased region" description="Basic and acidic residues" evidence="11">
    <location>
        <begin position="135"/>
        <end position="145"/>
    </location>
</feature>
<dbReference type="InterPro" id="IPR019787">
    <property type="entry name" value="Znf_PHD-finger"/>
</dbReference>
<reference evidence="13 14" key="1">
    <citation type="journal article" date="2018" name="PLoS Pathog.">
        <title>Evolution of structural diversity of trichothecenes, a family of toxins produced by plant pathogenic and entomopathogenic fungi.</title>
        <authorList>
            <person name="Proctor R.H."/>
            <person name="McCormick S.P."/>
            <person name="Kim H.S."/>
            <person name="Cardoza R.E."/>
            <person name="Stanley A.M."/>
            <person name="Lindo L."/>
            <person name="Kelly A."/>
            <person name="Brown D.W."/>
            <person name="Lee T."/>
            <person name="Vaughan M.M."/>
            <person name="Alexander N.J."/>
            <person name="Busman M."/>
            <person name="Gutierrez S."/>
        </authorList>
    </citation>
    <scope>NUCLEOTIDE SEQUENCE [LARGE SCALE GENOMIC DNA]</scope>
    <source>
        <strain evidence="13 14">IBT 40837</strain>
    </source>
</reference>
<feature type="binding site" evidence="9">
    <location>
        <position position="258"/>
    </location>
    <ligand>
        <name>Zn(2+)</name>
        <dbReference type="ChEBI" id="CHEBI:29105"/>
        <label>2</label>
    </ligand>
</feature>
<name>A0A395N7R5_TRIAR</name>
<dbReference type="GO" id="GO:0006325">
    <property type="term" value="P:chromatin organization"/>
    <property type="evidence" value="ECO:0007669"/>
    <property type="project" value="UniProtKB-KW"/>
</dbReference>
<feature type="region of interest" description="Disordered" evidence="11">
    <location>
        <begin position="1"/>
        <end position="206"/>
    </location>
</feature>
<feature type="compositionally biased region" description="Low complexity" evidence="11">
    <location>
        <begin position="117"/>
        <end position="131"/>
    </location>
</feature>
<evidence type="ECO:0000313" key="13">
    <source>
        <dbReference type="EMBL" id="RFU72156.1"/>
    </source>
</evidence>
<keyword evidence="14" id="KW-1185">Reference proteome</keyword>
<feature type="binding site" evidence="9">
    <location>
        <position position="282"/>
    </location>
    <ligand>
        <name>Zn(2+)</name>
        <dbReference type="ChEBI" id="CHEBI:29105"/>
        <label>2</label>
    </ligand>
</feature>
<evidence type="ECO:0000256" key="4">
    <source>
        <dbReference type="ARBA" id="ARBA00022771"/>
    </source>
</evidence>
<dbReference type="PROSITE" id="PS50016">
    <property type="entry name" value="ZF_PHD_2"/>
    <property type="match status" value="1"/>
</dbReference>
<keyword evidence="5 9" id="KW-0862">Zinc</keyword>
<dbReference type="InterPro" id="IPR011011">
    <property type="entry name" value="Znf_FYVE_PHD"/>
</dbReference>
<evidence type="ECO:0000256" key="5">
    <source>
        <dbReference type="ARBA" id="ARBA00022833"/>
    </source>
</evidence>
<keyword evidence="3 9" id="KW-0479">Metal-binding</keyword>
<evidence type="ECO:0000256" key="2">
    <source>
        <dbReference type="ARBA" id="ARBA00010210"/>
    </source>
</evidence>
<protein>
    <submittedName>
        <fullName evidence="13">p33ing1b ing1</fullName>
    </submittedName>
</protein>
<feature type="binding site" evidence="9">
    <location>
        <position position="264"/>
    </location>
    <ligand>
        <name>Zn(2+)</name>
        <dbReference type="ChEBI" id="CHEBI:29105"/>
        <label>1</label>
    </ligand>
</feature>
<feature type="binding site" evidence="9">
    <location>
        <position position="253"/>
    </location>
    <ligand>
        <name>Zn(2+)</name>
        <dbReference type="ChEBI" id="CHEBI:29105"/>
        <label>2</label>
    </ligand>
</feature>
<dbReference type="InterPro" id="IPR019786">
    <property type="entry name" value="Zinc_finger_PHD-type_CS"/>
</dbReference>
<dbReference type="PROSITE" id="PS01359">
    <property type="entry name" value="ZF_PHD_1"/>
    <property type="match status" value="1"/>
</dbReference>
<gene>
    <name evidence="13" type="ORF">TARUN_10110</name>
</gene>
<feature type="binding site" evidence="9">
    <location>
        <position position="285"/>
    </location>
    <ligand>
        <name>Zn(2+)</name>
        <dbReference type="ChEBI" id="CHEBI:29105"/>
        <label>2</label>
    </ligand>
</feature>
<organism evidence="13 14">
    <name type="scientific">Trichoderma arundinaceum</name>
    <dbReference type="NCBI Taxonomy" id="490622"/>
    <lineage>
        <taxon>Eukaryota</taxon>
        <taxon>Fungi</taxon>
        <taxon>Dikarya</taxon>
        <taxon>Ascomycota</taxon>
        <taxon>Pezizomycotina</taxon>
        <taxon>Sordariomycetes</taxon>
        <taxon>Hypocreomycetidae</taxon>
        <taxon>Hypocreales</taxon>
        <taxon>Hypocreaceae</taxon>
        <taxon>Trichoderma</taxon>
    </lineage>
</organism>
<dbReference type="OrthoDB" id="4173905at2759"/>
<dbReference type="Gene3D" id="3.30.40.10">
    <property type="entry name" value="Zinc/RING finger domain, C3HC4 (zinc finger)"/>
    <property type="match status" value="1"/>
</dbReference>
<evidence type="ECO:0000256" key="8">
    <source>
        <dbReference type="PIRSR" id="PIRSR628651-50"/>
    </source>
</evidence>
<feature type="compositionally biased region" description="Pro residues" evidence="11">
    <location>
        <begin position="21"/>
        <end position="37"/>
    </location>
</feature>
<evidence type="ECO:0000256" key="10">
    <source>
        <dbReference type="PROSITE-ProRule" id="PRU00146"/>
    </source>
</evidence>
<dbReference type="PANTHER" id="PTHR10333:SF42">
    <property type="entry name" value="INHIBITOR OF GROWTH PROTEIN 5"/>
    <property type="match status" value="1"/>
</dbReference>
<evidence type="ECO:0000256" key="7">
    <source>
        <dbReference type="ARBA" id="ARBA00023242"/>
    </source>
</evidence>
<accession>A0A395N7R5</accession>
<dbReference type="EMBL" id="PXOA01000958">
    <property type="protein sequence ID" value="RFU72156.1"/>
    <property type="molecule type" value="Genomic_DNA"/>
</dbReference>
<sequence>MSPSAASSPVLGALPETKVPPSRPSPVPAPVPTPVPRPTTSRARQNSIQSNSEASKARPPSSAAKKTNGNIPSTPEIAQAANWPRPSHESEPTKEPAVTVKTEPSPKEPENLDDKPVATPIAAPTTTSSSSRRNSKVEETDRRSEPTQPTPQSAGMVTTKSGRASKPSTPALPSFQDAAAARPRTTRNVEPISNGKKTQKKGITGAQALAQLVDEDGNSSMQGDDGDDDADVDADEATYCYCNSISYGAMVACDSDDCAREWFHLACVGLKVAPSSKTKWYCPDCKERLKVGSKKNGSR</sequence>
<dbReference type="STRING" id="490622.A0A395N7R5"/>
<feature type="binding site" evidence="9">
    <location>
        <position position="240"/>
    </location>
    <ligand>
        <name>Zn(2+)</name>
        <dbReference type="ChEBI" id="CHEBI:29105"/>
        <label>1</label>
    </ligand>
</feature>
<dbReference type="CDD" id="cd15505">
    <property type="entry name" value="PHD_ING"/>
    <property type="match status" value="1"/>
</dbReference>
<dbReference type="AlphaFoldDB" id="A0A395N7R5"/>
<dbReference type="InterPro" id="IPR001965">
    <property type="entry name" value="Znf_PHD"/>
</dbReference>
<evidence type="ECO:0000313" key="14">
    <source>
        <dbReference type="Proteomes" id="UP000266272"/>
    </source>
</evidence>
<evidence type="ECO:0000256" key="6">
    <source>
        <dbReference type="ARBA" id="ARBA00022853"/>
    </source>
</evidence>
<dbReference type="GO" id="GO:0008270">
    <property type="term" value="F:zinc ion binding"/>
    <property type="evidence" value="ECO:0007669"/>
    <property type="project" value="UniProtKB-KW"/>
</dbReference>
<keyword evidence="7" id="KW-0539">Nucleus</keyword>
<feature type="site" description="Histone H3K4me3 binding" evidence="8">
    <location>
        <position position="250"/>
    </location>
</feature>
<dbReference type="PANTHER" id="PTHR10333">
    <property type="entry name" value="INHIBITOR OF GROWTH PROTEIN"/>
    <property type="match status" value="1"/>
</dbReference>
<dbReference type="Proteomes" id="UP000266272">
    <property type="component" value="Unassembled WGS sequence"/>
</dbReference>
<keyword evidence="4 10" id="KW-0863">Zinc-finger</keyword>
<proteinExistence type="inferred from homology"/>
<feature type="domain" description="PHD-type" evidence="12">
    <location>
        <begin position="237"/>
        <end position="288"/>
    </location>
</feature>
<feature type="site" description="Histone H3K4me3 binding" evidence="8">
    <location>
        <position position="254"/>
    </location>
</feature>
<feature type="compositionally biased region" description="Low complexity" evidence="11">
    <location>
        <begin position="52"/>
        <end position="66"/>
    </location>
</feature>
<dbReference type="GO" id="GO:0006355">
    <property type="term" value="P:regulation of DNA-templated transcription"/>
    <property type="evidence" value="ECO:0007669"/>
    <property type="project" value="TreeGrafter"/>
</dbReference>